<accession>A0A5R9GHT7</accession>
<dbReference type="EMBL" id="VCIW01000003">
    <property type="protein sequence ID" value="TLS52938.1"/>
    <property type="molecule type" value="Genomic_DNA"/>
</dbReference>
<evidence type="ECO:0000313" key="4">
    <source>
        <dbReference type="Proteomes" id="UP000309676"/>
    </source>
</evidence>
<organism evidence="3 4">
    <name type="scientific">Paenibacillus antri</name>
    <dbReference type="NCBI Taxonomy" id="2582848"/>
    <lineage>
        <taxon>Bacteria</taxon>
        <taxon>Bacillati</taxon>
        <taxon>Bacillota</taxon>
        <taxon>Bacilli</taxon>
        <taxon>Bacillales</taxon>
        <taxon>Paenibacillaceae</taxon>
        <taxon>Paenibacillus</taxon>
    </lineage>
</organism>
<protein>
    <submittedName>
        <fullName evidence="3">Sulfatase</fullName>
    </submittedName>
</protein>
<dbReference type="PANTHER" id="PTHR42693">
    <property type="entry name" value="ARYLSULFATASE FAMILY MEMBER"/>
    <property type="match status" value="1"/>
</dbReference>
<comment type="similarity">
    <text evidence="1">Belongs to the sulfatase family.</text>
</comment>
<dbReference type="InterPro" id="IPR000917">
    <property type="entry name" value="Sulfatase_N"/>
</dbReference>
<sequence length="449" mass="50843">MKRYNAIWIFGDQHRGQAMSTAGDPNVNTPNMDILAATGVNFTRAVSGTPLCCPYRGALLSGRYPHHNGVPGHEYRLPPERPTIAHAFGERGYDTAYFGKWHLDGFHEGDGRRAGKHIVPPERRGGFRRWIGYENNNSPWDCWVHGGEGEDAFQYRLPGFETDELTNLLIGYLREKAEARSSGADDAPFFAVLSVQPPHDPYAAPERFMGRHNPATLRLRPNVPAVPRVEERARRELAGYYAMIENLDWNLGRLREALADTGLADDTHLVFFSDHGDMHGSHGQFRKTTPFEESIRVPVIISGAQPYYEGYRNGFWTNVPINHVDLAPTTLGLCGFEPPEWMEGTDYSGYRLEGRPKREEPVSAFLQSVEPTGHHNSVDRAWRGVVTKDNWKYVCFEGTPWLLFNLNEDPYEQVNLAHNSLYAGERRRLHGLLQEWIDRTGDSFALPAV</sequence>
<dbReference type="SUPFAM" id="SSF53649">
    <property type="entry name" value="Alkaline phosphatase-like"/>
    <property type="match status" value="1"/>
</dbReference>
<dbReference type="CDD" id="cd16034">
    <property type="entry name" value="sulfatase_like"/>
    <property type="match status" value="1"/>
</dbReference>
<gene>
    <name evidence="3" type="ORF">FE782_06075</name>
</gene>
<dbReference type="Gene3D" id="3.40.720.10">
    <property type="entry name" value="Alkaline Phosphatase, subunit A"/>
    <property type="match status" value="1"/>
</dbReference>
<keyword evidence="4" id="KW-1185">Reference proteome</keyword>
<evidence type="ECO:0000313" key="3">
    <source>
        <dbReference type="EMBL" id="TLS52938.1"/>
    </source>
</evidence>
<dbReference type="GO" id="GO:0004065">
    <property type="term" value="F:arylsulfatase activity"/>
    <property type="evidence" value="ECO:0007669"/>
    <property type="project" value="TreeGrafter"/>
</dbReference>
<dbReference type="AlphaFoldDB" id="A0A5R9GHT7"/>
<name>A0A5R9GHT7_9BACL</name>
<dbReference type="OrthoDB" id="9762324at2"/>
<dbReference type="Proteomes" id="UP000309676">
    <property type="component" value="Unassembled WGS sequence"/>
</dbReference>
<dbReference type="InterPro" id="IPR050738">
    <property type="entry name" value="Sulfatase"/>
</dbReference>
<proteinExistence type="inferred from homology"/>
<dbReference type="PANTHER" id="PTHR42693:SF33">
    <property type="entry name" value="ARYLSULFATASE"/>
    <property type="match status" value="1"/>
</dbReference>
<evidence type="ECO:0000259" key="2">
    <source>
        <dbReference type="Pfam" id="PF00884"/>
    </source>
</evidence>
<dbReference type="Pfam" id="PF00884">
    <property type="entry name" value="Sulfatase"/>
    <property type="match status" value="1"/>
</dbReference>
<feature type="domain" description="Sulfatase N-terminal" evidence="2">
    <location>
        <begin position="5"/>
        <end position="335"/>
    </location>
</feature>
<dbReference type="InterPro" id="IPR017850">
    <property type="entry name" value="Alkaline_phosphatase_core_sf"/>
</dbReference>
<comment type="caution">
    <text evidence="3">The sequence shown here is derived from an EMBL/GenBank/DDBJ whole genome shotgun (WGS) entry which is preliminary data.</text>
</comment>
<reference evidence="3 4" key="1">
    <citation type="submission" date="2019-05" db="EMBL/GenBank/DDBJ databases">
        <authorList>
            <person name="Narsing Rao M.P."/>
            <person name="Li W.J."/>
        </authorList>
    </citation>
    <scope>NUCLEOTIDE SEQUENCE [LARGE SCALE GENOMIC DNA]</scope>
    <source>
        <strain evidence="3 4">SYSU_K30003</strain>
    </source>
</reference>
<evidence type="ECO:0000256" key="1">
    <source>
        <dbReference type="ARBA" id="ARBA00008779"/>
    </source>
</evidence>
<dbReference type="RefSeq" id="WP_138193179.1">
    <property type="nucleotide sequence ID" value="NZ_VCIW01000003.1"/>
</dbReference>